<evidence type="ECO:0000313" key="2">
    <source>
        <dbReference type="Proteomes" id="UP000014977"/>
    </source>
</evidence>
<proteinExistence type="predicted"/>
<dbReference type="STRING" id="897.B2D07_18560"/>
<protein>
    <submittedName>
        <fullName evidence="1">Uncharacterized protein</fullName>
    </submittedName>
</protein>
<keyword evidence="2" id="KW-1185">Reference proteome</keyword>
<comment type="caution">
    <text evidence="1">The sequence shown here is derived from an EMBL/GenBank/DDBJ whole genome shotgun (WGS) entry which is preliminary data.</text>
</comment>
<reference evidence="1 2" key="1">
    <citation type="journal article" date="2013" name="Genome Announc.">
        <title>Draft genome sequences for three mercury-methylating, sulfate-reducing bacteria.</title>
        <authorList>
            <person name="Brown S.D."/>
            <person name="Hurt R.A.Jr."/>
            <person name="Gilmour C.C."/>
            <person name="Elias D.A."/>
        </authorList>
    </citation>
    <scope>NUCLEOTIDE SEQUENCE [LARGE SCALE GENOMIC DNA]</scope>
    <source>
        <strain evidence="1 2">DSM 2059</strain>
    </source>
</reference>
<accession>S7T617</accession>
<organism evidence="1 2">
    <name type="scientific">Desulfococcus multivorans DSM 2059</name>
    <dbReference type="NCBI Taxonomy" id="1121405"/>
    <lineage>
        <taxon>Bacteria</taxon>
        <taxon>Pseudomonadati</taxon>
        <taxon>Thermodesulfobacteriota</taxon>
        <taxon>Desulfobacteria</taxon>
        <taxon>Desulfobacterales</taxon>
        <taxon>Desulfococcaceae</taxon>
        <taxon>Desulfococcus</taxon>
    </lineage>
</organism>
<dbReference type="EMBL" id="ATHJ01000138">
    <property type="protein sequence ID" value="EPR32502.1"/>
    <property type="molecule type" value="Genomic_DNA"/>
</dbReference>
<sequence>MNEDTVNTKVAEIVKINQWFRAGIQVRPEVLGVVKYSPRHRRDSGWMGKRMISVADTIDQCNPMWLVQMMYELGWWGYWIGRAFGF</sequence>
<name>S7T617_DESML</name>
<evidence type="ECO:0000313" key="1">
    <source>
        <dbReference type="EMBL" id="EPR32502.1"/>
    </source>
</evidence>
<dbReference type="AlphaFoldDB" id="S7T617"/>
<dbReference type="Proteomes" id="UP000014977">
    <property type="component" value="Unassembled WGS sequence"/>
</dbReference>
<gene>
    <name evidence="1" type="ORF">dsmv_0875</name>
</gene>